<feature type="domain" description="GRF-type" evidence="8">
    <location>
        <begin position="357"/>
        <end position="402"/>
    </location>
</feature>
<keyword evidence="6" id="KW-0269">Exonuclease</keyword>
<dbReference type="GO" id="GO:0000175">
    <property type="term" value="F:3'-5'-RNA exonuclease activity"/>
    <property type="evidence" value="ECO:0007669"/>
    <property type="project" value="InterPro"/>
</dbReference>
<evidence type="ECO:0000256" key="5">
    <source>
        <dbReference type="ARBA" id="ARBA00022833"/>
    </source>
</evidence>
<protein>
    <recommendedName>
        <fullName evidence="8">GRF-type domain-containing protein</fullName>
    </recommendedName>
</protein>
<dbReference type="OMA" id="DAMNTAC"/>
<keyword evidence="10" id="KW-1185">Reference proteome</keyword>
<dbReference type="SMART" id="SM00479">
    <property type="entry name" value="EXOIII"/>
    <property type="match status" value="1"/>
</dbReference>
<dbReference type="InterPro" id="IPR047201">
    <property type="entry name" value="ERI-1_3'hExo-like"/>
</dbReference>
<dbReference type="InterPro" id="IPR036397">
    <property type="entry name" value="RNaseH_sf"/>
</dbReference>
<dbReference type="AlphaFoldDB" id="A0A7N0T6M5"/>
<dbReference type="Gramene" id="Kaladp0024s0294.2.v1.1">
    <property type="protein sequence ID" value="Kaladp0024s0294.2.v1.1"/>
    <property type="gene ID" value="Kaladp0024s0294.v1.1"/>
</dbReference>
<dbReference type="EnsemblPlants" id="Kaladp0024s0294.1.v1.1">
    <property type="protein sequence ID" value="Kaladp0024s0294.1.v1.1"/>
    <property type="gene ID" value="Kaladp0024s0294.v1.1"/>
</dbReference>
<keyword evidence="5" id="KW-0862">Zinc</keyword>
<proteinExistence type="predicted"/>
<keyword evidence="2" id="KW-0479">Metal-binding</keyword>
<dbReference type="EnsemblPlants" id="Kaladp0024s0294.2.v1.1">
    <property type="protein sequence ID" value="Kaladp0024s0294.2.v1.1"/>
    <property type="gene ID" value="Kaladp0024s0294.v1.1"/>
</dbReference>
<dbReference type="Gene3D" id="3.30.420.10">
    <property type="entry name" value="Ribonuclease H-like superfamily/Ribonuclease H"/>
    <property type="match status" value="1"/>
</dbReference>
<dbReference type="Gramene" id="Kaladp0024s0294.3.v1.1">
    <property type="protein sequence ID" value="Kaladp0024s0294.3.v1.1"/>
    <property type="gene ID" value="Kaladp0024s0294.v1.1"/>
</dbReference>
<dbReference type="EnsemblPlants" id="Kaladp0024s0294.3.v1.1">
    <property type="protein sequence ID" value="Kaladp0024s0294.3.v1.1"/>
    <property type="gene ID" value="Kaladp0024s0294.v1.1"/>
</dbReference>
<dbReference type="Proteomes" id="UP000594263">
    <property type="component" value="Unplaced"/>
</dbReference>
<dbReference type="InterPro" id="IPR013520">
    <property type="entry name" value="Ribonucl_H"/>
</dbReference>
<dbReference type="PANTHER" id="PTHR23044">
    <property type="entry name" value="3'-5' EXONUCLEASE ERI1-RELATED"/>
    <property type="match status" value="1"/>
</dbReference>
<dbReference type="PROSITE" id="PS51999">
    <property type="entry name" value="ZF_GRF"/>
    <property type="match status" value="1"/>
</dbReference>
<dbReference type="GO" id="GO:0003676">
    <property type="term" value="F:nucleic acid binding"/>
    <property type="evidence" value="ECO:0007669"/>
    <property type="project" value="InterPro"/>
</dbReference>
<dbReference type="PANTHER" id="PTHR23044:SF61">
    <property type="entry name" value="3'-5' EXORIBONUCLEASE 1-RELATED"/>
    <property type="match status" value="1"/>
</dbReference>
<evidence type="ECO:0000256" key="4">
    <source>
        <dbReference type="ARBA" id="ARBA00022801"/>
    </source>
</evidence>
<evidence type="ECO:0000313" key="10">
    <source>
        <dbReference type="Proteomes" id="UP000594263"/>
    </source>
</evidence>
<evidence type="ECO:0000256" key="2">
    <source>
        <dbReference type="ARBA" id="ARBA00022723"/>
    </source>
</evidence>
<keyword evidence="3 7" id="KW-0863">Zinc-finger</keyword>
<sequence length="403" mass="46323">MTTLERKESMQGHYEATKSLHGKGYPCNLQHYKSIAKERKDAARAYKTREPVKANGPSIEFQKPSTEIYKKPTHNPGYCSRPLSVTSGYQKVQALPVNSFEGQFYPYVDNWFGGVPAIPFDMFGYAYPYEAQFQEFQYFVVIDFEATCDKDRIPHPQEIIEFPSVIVNSMTGQLQAHFQTYVRPTCNKHLTDFCKDLTGIQQTQVDKGVTLSEALFMHDEWLDRHGIKDSKFAVVTWSNWDCQVMLESECRFKKILKPAYFNQWINLKVPFHQVYGSQRCNLRGAVELAGLVWQGRAHCGLDDAKNTARLLAYFMQIGFKFAITNSLTWEGPEKLSPDKVYSPPNYYTPPCEFQRYCFCGAKSRMGLTIKPGQKQNSYFFGCGNWSNTRGSLCQYFEWASPSP</sequence>
<accession>A0A7N0T6M5</accession>
<dbReference type="GO" id="GO:0008270">
    <property type="term" value="F:zinc ion binding"/>
    <property type="evidence" value="ECO:0007669"/>
    <property type="project" value="UniProtKB-KW"/>
</dbReference>
<name>A0A7N0T6M5_KALFE</name>
<organism evidence="9 10">
    <name type="scientific">Kalanchoe fedtschenkoi</name>
    <name type="common">Lavender scallops</name>
    <name type="synonym">South American air plant</name>
    <dbReference type="NCBI Taxonomy" id="63787"/>
    <lineage>
        <taxon>Eukaryota</taxon>
        <taxon>Viridiplantae</taxon>
        <taxon>Streptophyta</taxon>
        <taxon>Embryophyta</taxon>
        <taxon>Tracheophyta</taxon>
        <taxon>Spermatophyta</taxon>
        <taxon>Magnoliopsida</taxon>
        <taxon>eudicotyledons</taxon>
        <taxon>Gunneridae</taxon>
        <taxon>Pentapetalae</taxon>
        <taxon>Saxifragales</taxon>
        <taxon>Crassulaceae</taxon>
        <taxon>Kalanchoe</taxon>
    </lineage>
</organism>
<evidence type="ECO:0000256" key="1">
    <source>
        <dbReference type="ARBA" id="ARBA00022722"/>
    </source>
</evidence>
<evidence type="ECO:0000313" key="9">
    <source>
        <dbReference type="EnsemblPlants" id="Kaladp0024s0294.3.v1.1"/>
    </source>
</evidence>
<dbReference type="InterPro" id="IPR051274">
    <property type="entry name" value="3-5_Exoribonuclease"/>
</dbReference>
<evidence type="ECO:0000256" key="6">
    <source>
        <dbReference type="ARBA" id="ARBA00022839"/>
    </source>
</evidence>
<evidence type="ECO:0000256" key="7">
    <source>
        <dbReference type="PROSITE-ProRule" id="PRU01343"/>
    </source>
</evidence>
<dbReference type="Pfam" id="PF00929">
    <property type="entry name" value="RNase_T"/>
    <property type="match status" value="1"/>
</dbReference>
<dbReference type="InterPro" id="IPR010666">
    <property type="entry name" value="Znf_GRF"/>
</dbReference>
<evidence type="ECO:0000259" key="8">
    <source>
        <dbReference type="PROSITE" id="PS51999"/>
    </source>
</evidence>
<dbReference type="FunFam" id="3.30.420.10:FF:000068">
    <property type="entry name" value="Exonuclease domain-containing protein 1"/>
    <property type="match status" value="1"/>
</dbReference>
<evidence type="ECO:0000256" key="3">
    <source>
        <dbReference type="ARBA" id="ARBA00022771"/>
    </source>
</evidence>
<keyword evidence="4" id="KW-0378">Hydrolase</keyword>
<dbReference type="SUPFAM" id="SSF53098">
    <property type="entry name" value="Ribonuclease H-like"/>
    <property type="match status" value="1"/>
</dbReference>
<dbReference type="CDD" id="cd06133">
    <property type="entry name" value="ERI-1_3'hExo_like"/>
    <property type="match status" value="1"/>
</dbReference>
<dbReference type="Gramene" id="Kaladp0024s0294.1.v1.1">
    <property type="protein sequence ID" value="Kaladp0024s0294.1.v1.1"/>
    <property type="gene ID" value="Kaladp0024s0294.v1.1"/>
</dbReference>
<reference evidence="9" key="1">
    <citation type="submission" date="2021-01" db="UniProtKB">
        <authorList>
            <consortium name="EnsemblPlants"/>
        </authorList>
    </citation>
    <scope>IDENTIFICATION</scope>
</reference>
<keyword evidence="1" id="KW-0540">Nuclease</keyword>
<dbReference type="InterPro" id="IPR012337">
    <property type="entry name" value="RNaseH-like_sf"/>
</dbReference>